<dbReference type="Proteomes" id="UP000518605">
    <property type="component" value="Unassembled WGS sequence"/>
</dbReference>
<proteinExistence type="predicted"/>
<evidence type="ECO:0000313" key="2">
    <source>
        <dbReference type="Proteomes" id="UP000518605"/>
    </source>
</evidence>
<evidence type="ECO:0008006" key="3">
    <source>
        <dbReference type="Google" id="ProtNLM"/>
    </source>
</evidence>
<comment type="caution">
    <text evidence="1">The sequence shown here is derived from an EMBL/GenBank/DDBJ whole genome shotgun (WGS) entry which is preliminary data.</text>
</comment>
<gene>
    <name evidence="1" type="ORF">FHS16_004117</name>
</gene>
<dbReference type="Gene3D" id="3.10.180.10">
    <property type="entry name" value="2,3-Dihydroxybiphenyl 1,2-Dioxygenase, domain 1"/>
    <property type="match status" value="1"/>
</dbReference>
<accession>A0A7W5CAA9</accession>
<dbReference type="RefSeq" id="WP_183566730.1">
    <property type="nucleotide sequence ID" value="NZ_CBCSLB010000013.1"/>
</dbReference>
<protein>
    <recommendedName>
        <fullName evidence="3">VOC domain-containing protein</fullName>
    </recommendedName>
</protein>
<organism evidence="1 2">
    <name type="scientific">Paenibacillus endophyticus</name>
    <dbReference type="NCBI Taxonomy" id="1294268"/>
    <lineage>
        <taxon>Bacteria</taxon>
        <taxon>Bacillati</taxon>
        <taxon>Bacillota</taxon>
        <taxon>Bacilli</taxon>
        <taxon>Bacillales</taxon>
        <taxon>Paenibacillaceae</taxon>
        <taxon>Paenibacillus</taxon>
    </lineage>
</organism>
<dbReference type="SUPFAM" id="SSF54593">
    <property type="entry name" value="Glyoxalase/Bleomycin resistance protein/Dihydroxybiphenyl dioxygenase"/>
    <property type="match status" value="1"/>
</dbReference>
<dbReference type="AlphaFoldDB" id="A0A7W5CAA9"/>
<sequence length="239" mass="27782">MLRIKPILPCPSIKEQVSFYESLGFKTIQIYTRPHPYAVVRYDSLELHFYVNKRLLPHENPQMCYIEVDDVNQIHEAFTTGLKRDTGKIPRTGIPRISKIKHLAEDRRFMMTDLGGNTFYIGTPNTAYSDPTFYRSIESVAYANHFETLYDLMYSKEDIHAAFTMWRKFFPADDINAMHAGDLDLAKILLVALDIHIQRDKTGSHSINDKLKELLSSHDTETPDWSRVLQQYNDMMSVE</sequence>
<name>A0A7W5CAA9_9BACL</name>
<dbReference type="EMBL" id="JACHXW010000013">
    <property type="protein sequence ID" value="MBB3154041.1"/>
    <property type="molecule type" value="Genomic_DNA"/>
</dbReference>
<reference evidence="1 2" key="1">
    <citation type="submission" date="2020-08" db="EMBL/GenBank/DDBJ databases">
        <title>Genomic Encyclopedia of Type Strains, Phase III (KMG-III): the genomes of soil and plant-associated and newly described type strains.</title>
        <authorList>
            <person name="Whitman W."/>
        </authorList>
    </citation>
    <scope>NUCLEOTIDE SEQUENCE [LARGE SCALE GENOMIC DNA]</scope>
    <source>
        <strain evidence="1 2">CECT 8234</strain>
    </source>
</reference>
<keyword evidence="2" id="KW-1185">Reference proteome</keyword>
<evidence type="ECO:0000313" key="1">
    <source>
        <dbReference type="EMBL" id="MBB3154041.1"/>
    </source>
</evidence>
<dbReference type="InterPro" id="IPR029068">
    <property type="entry name" value="Glyas_Bleomycin-R_OHBP_Dase"/>
</dbReference>